<evidence type="ECO:0000313" key="3">
    <source>
        <dbReference type="EMBL" id="CAI8029107.1"/>
    </source>
</evidence>
<feature type="transmembrane region" description="Helical" evidence="1">
    <location>
        <begin position="87"/>
        <end position="110"/>
    </location>
</feature>
<protein>
    <submittedName>
        <fullName evidence="3">Uncharacterized protein</fullName>
    </submittedName>
</protein>
<organism evidence="3 4">
    <name type="scientific">Geodia barretti</name>
    <name type="common">Barrett's horny sponge</name>
    <dbReference type="NCBI Taxonomy" id="519541"/>
    <lineage>
        <taxon>Eukaryota</taxon>
        <taxon>Metazoa</taxon>
        <taxon>Porifera</taxon>
        <taxon>Demospongiae</taxon>
        <taxon>Heteroscleromorpha</taxon>
        <taxon>Tetractinellida</taxon>
        <taxon>Astrophorina</taxon>
        <taxon>Geodiidae</taxon>
        <taxon>Geodia</taxon>
    </lineage>
</organism>
<feature type="transmembrane region" description="Helical" evidence="1">
    <location>
        <begin position="117"/>
        <end position="135"/>
    </location>
</feature>
<sequence>MPEVVALALLVVNALLVVERVVTGPLAEPVDAFLGDVGVGFVLAEIGVGFTVALAEDAALEAVALVDSEPLQGAAETLALLLTLADAAALALLLFLAATVDVALALLLVLAEATDACLLDDVVIFATVAVFVGPLDTGPVCFALPAADTAVDLPADVLELAEDTLAGVAAAVVGLAFSTAVDREVLVAVLDGADLAEPDLLAGSALAEVIFGLEVADKDVIVVGFAFDDFIAAFVDDFGFAFDDDDVVNVGFDDVIAAFEDDVVAAGFAFDDDVIATFEVAVGFAFDDDVIAVADDDVIATFDVAVGFAFDDDVIAALDDVVVSVDFSFDDNSHRPN</sequence>
<proteinExistence type="predicted"/>
<keyword evidence="1" id="KW-0472">Membrane</keyword>
<feature type="chain" id="PRO_5041421875" evidence="2">
    <location>
        <begin position="24"/>
        <end position="337"/>
    </location>
</feature>
<feature type="signal peptide" evidence="2">
    <location>
        <begin position="1"/>
        <end position="23"/>
    </location>
</feature>
<gene>
    <name evidence="3" type="ORF">GBAR_LOCUS16555</name>
</gene>
<comment type="caution">
    <text evidence="3">The sequence shown here is derived from an EMBL/GenBank/DDBJ whole genome shotgun (WGS) entry which is preliminary data.</text>
</comment>
<evidence type="ECO:0000256" key="1">
    <source>
        <dbReference type="SAM" id="Phobius"/>
    </source>
</evidence>
<keyword evidence="1" id="KW-1133">Transmembrane helix</keyword>
<accession>A0AA35SHA1</accession>
<evidence type="ECO:0000313" key="4">
    <source>
        <dbReference type="Proteomes" id="UP001174909"/>
    </source>
</evidence>
<evidence type="ECO:0000256" key="2">
    <source>
        <dbReference type="SAM" id="SignalP"/>
    </source>
</evidence>
<keyword evidence="2" id="KW-0732">Signal</keyword>
<keyword evidence="4" id="KW-1185">Reference proteome</keyword>
<dbReference type="EMBL" id="CASHTH010002381">
    <property type="protein sequence ID" value="CAI8029107.1"/>
    <property type="molecule type" value="Genomic_DNA"/>
</dbReference>
<name>A0AA35SHA1_GEOBA</name>
<reference evidence="3" key="1">
    <citation type="submission" date="2023-03" db="EMBL/GenBank/DDBJ databases">
        <authorList>
            <person name="Steffen K."/>
            <person name="Cardenas P."/>
        </authorList>
    </citation>
    <scope>NUCLEOTIDE SEQUENCE</scope>
</reference>
<keyword evidence="1" id="KW-0812">Transmembrane</keyword>
<dbReference type="AlphaFoldDB" id="A0AA35SHA1"/>
<dbReference type="Proteomes" id="UP001174909">
    <property type="component" value="Unassembled WGS sequence"/>
</dbReference>